<dbReference type="SUPFAM" id="SSF49464">
    <property type="entry name" value="Carboxypeptidase regulatory domain-like"/>
    <property type="match status" value="1"/>
</dbReference>
<dbReference type="InterPro" id="IPR006664">
    <property type="entry name" value="OMP_bac"/>
</dbReference>
<dbReference type="Pfam" id="PF00691">
    <property type="entry name" value="OmpA"/>
    <property type="match status" value="1"/>
</dbReference>
<dbReference type="InterPro" id="IPR011990">
    <property type="entry name" value="TPR-like_helical_dom_sf"/>
</dbReference>
<evidence type="ECO:0000256" key="1">
    <source>
        <dbReference type="ARBA" id="ARBA00004442"/>
    </source>
</evidence>
<feature type="domain" description="OmpA-like" evidence="5">
    <location>
        <begin position="531"/>
        <end position="652"/>
    </location>
</feature>
<comment type="subcellular location">
    <subcellularLocation>
        <location evidence="1">Cell outer membrane</location>
    </subcellularLocation>
</comment>
<keyword evidence="2 4" id="KW-0472">Membrane</keyword>
<dbReference type="Gene3D" id="2.60.40.1120">
    <property type="entry name" value="Carboxypeptidase-like, regulatory domain"/>
    <property type="match status" value="1"/>
</dbReference>
<dbReference type="Proteomes" id="UP001560573">
    <property type="component" value="Unassembled WGS sequence"/>
</dbReference>
<dbReference type="InterPro" id="IPR008969">
    <property type="entry name" value="CarboxyPept-like_regulatory"/>
</dbReference>
<dbReference type="PANTHER" id="PTHR30329">
    <property type="entry name" value="STATOR ELEMENT OF FLAGELLAR MOTOR COMPLEX"/>
    <property type="match status" value="1"/>
</dbReference>
<accession>A0ABV3ZPG8</accession>
<dbReference type="EMBL" id="JAULBC010000014">
    <property type="protein sequence ID" value="MEX6691139.1"/>
    <property type="molecule type" value="Genomic_DNA"/>
</dbReference>
<keyword evidence="7" id="KW-1185">Reference proteome</keyword>
<comment type="caution">
    <text evidence="6">The sequence shown here is derived from an EMBL/GenBank/DDBJ whole genome shotgun (WGS) entry which is preliminary data.</text>
</comment>
<evidence type="ECO:0000313" key="7">
    <source>
        <dbReference type="Proteomes" id="UP001560573"/>
    </source>
</evidence>
<evidence type="ECO:0000256" key="2">
    <source>
        <dbReference type="ARBA" id="ARBA00023136"/>
    </source>
</evidence>
<dbReference type="PANTHER" id="PTHR30329:SF21">
    <property type="entry name" value="LIPOPROTEIN YIAD-RELATED"/>
    <property type="match status" value="1"/>
</dbReference>
<gene>
    <name evidence="6" type="ORF">QTN47_26760</name>
</gene>
<dbReference type="Pfam" id="PF07676">
    <property type="entry name" value="PD40"/>
    <property type="match status" value="1"/>
</dbReference>
<evidence type="ECO:0000256" key="3">
    <source>
        <dbReference type="ARBA" id="ARBA00023237"/>
    </source>
</evidence>
<evidence type="ECO:0000259" key="5">
    <source>
        <dbReference type="PROSITE" id="PS51123"/>
    </source>
</evidence>
<keyword evidence="3" id="KW-0998">Cell outer membrane</keyword>
<protein>
    <submittedName>
        <fullName evidence="6">OmpA family protein</fullName>
    </submittedName>
</protein>
<dbReference type="SUPFAM" id="SSF82171">
    <property type="entry name" value="DPP6 N-terminal domain-like"/>
    <property type="match status" value="1"/>
</dbReference>
<name>A0ABV3ZPG8_9BACT</name>
<dbReference type="InterPro" id="IPR011659">
    <property type="entry name" value="WD40"/>
</dbReference>
<dbReference type="Gene3D" id="1.25.40.10">
    <property type="entry name" value="Tetratricopeptide repeat domain"/>
    <property type="match status" value="1"/>
</dbReference>
<dbReference type="CDD" id="cd07185">
    <property type="entry name" value="OmpA_C-like"/>
    <property type="match status" value="1"/>
</dbReference>
<proteinExistence type="predicted"/>
<reference evidence="6 7" key="1">
    <citation type="submission" date="2023-07" db="EMBL/GenBank/DDBJ databases">
        <authorList>
            <person name="Lian W.-H."/>
        </authorList>
    </citation>
    <scope>NUCLEOTIDE SEQUENCE [LARGE SCALE GENOMIC DNA]</scope>
    <source>
        <strain evidence="6 7">SYSU DXS3180</strain>
    </source>
</reference>
<dbReference type="Pfam" id="PF13620">
    <property type="entry name" value="CarboxypepD_reg"/>
    <property type="match status" value="1"/>
</dbReference>
<evidence type="ECO:0000256" key="4">
    <source>
        <dbReference type="PROSITE-ProRule" id="PRU00473"/>
    </source>
</evidence>
<dbReference type="InterPro" id="IPR006665">
    <property type="entry name" value="OmpA-like"/>
</dbReference>
<dbReference type="Gene3D" id="3.30.1330.60">
    <property type="entry name" value="OmpA-like domain"/>
    <property type="match status" value="1"/>
</dbReference>
<dbReference type="RefSeq" id="WP_369332555.1">
    <property type="nucleotide sequence ID" value="NZ_JAULBC010000014.1"/>
</dbReference>
<organism evidence="6 7">
    <name type="scientific">Danxiaibacter flavus</name>
    <dbReference type="NCBI Taxonomy" id="3049108"/>
    <lineage>
        <taxon>Bacteria</taxon>
        <taxon>Pseudomonadati</taxon>
        <taxon>Bacteroidota</taxon>
        <taxon>Chitinophagia</taxon>
        <taxon>Chitinophagales</taxon>
        <taxon>Chitinophagaceae</taxon>
        <taxon>Danxiaibacter</taxon>
    </lineage>
</organism>
<dbReference type="InterPro" id="IPR036737">
    <property type="entry name" value="OmpA-like_sf"/>
</dbReference>
<dbReference type="PRINTS" id="PR01021">
    <property type="entry name" value="OMPADOMAIN"/>
</dbReference>
<evidence type="ECO:0000313" key="6">
    <source>
        <dbReference type="EMBL" id="MEX6691139.1"/>
    </source>
</evidence>
<dbReference type="PROSITE" id="PS51123">
    <property type="entry name" value="OMPA_2"/>
    <property type="match status" value="1"/>
</dbReference>
<dbReference type="SUPFAM" id="SSF103088">
    <property type="entry name" value="OmpA-like"/>
    <property type="match status" value="1"/>
</dbReference>
<sequence length="652" mass="74111">MPDNRITISFFIALLLLTCNVVMAQYVLKQARGQAAVYNYTAAKPLFIKAYNKKQSLEAARGLAEIFRNNNEYEFAESWCAKVVTMPGHSPEDELSFAEVLMNNSKYAEAKQQLQSYLSKKGSDRLAENLLAGCDEAEKWLRNPVKGNLENMQVFNSQYSDWGLVRINDQFVFSSDRPYDSVRRQPFFQNSNIKRDHYGWTGNSYLHLYQSNGKDSNSTKLLNRDINGDYHSASASYTSNGREMYYAKTMLVKKSASFLGKEQPYTLNVTIHKCDWDTTRQNWNKPVDFPYNGVFDYSVGDPWINADGTFMLFVANYGEGNIGGTDIYSMQKDLDGKWMSPVNMGRDINTEGNERTPFLDSDGTLYFASNGRVGMGGLDIYKAVRNNANGWTVTNMGSPVNSAQDDFAPFFTRPLELYFSSNRLLGKGSDDIYRFNFSKILVFALEGTVVDKATREPLKNTVITLFNKVTGTPEKTLTDERGHYSFKLDSLTDYDLSAIKTDYASVTGINLTTKGLTESKTLRRDIELEKVELNKPVKLDNIYFDLDKWNIRPDAEPDLNHLVKLLNDNPTWSVEMSSHTDSRANDAYNMKLSQKRAESTVKYLIEHGITADRLTAKGYGETRLVNRCSNGVKCSEEEHQQNRRTEFTIIDK</sequence>
<dbReference type="InterPro" id="IPR050330">
    <property type="entry name" value="Bact_OuterMem_StrucFunc"/>
</dbReference>